<keyword evidence="2" id="KW-0238">DNA-binding</keyword>
<dbReference type="EMBL" id="JAQQLI010000020">
    <property type="protein sequence ID" value="MDC7786798.1"/>
    <property type="molecule type" value="Genomic_DNA"/>
</dbReference>
<name>A0ABT5JBH8_RHOTP</name>
<gene>
    <name evidence="5" type="ORF">PQJ73_13980</name>
</gene>
<keyword evidence="3" id="KW-0804">Transcription</keyword>
<evidence type="ECO:0000313" key="5">
    <source>
        <dbReference type="EMBL" id="MDC7786798.1"/>
    </source>
</evidence>
<comment type="caution">
    <text evidence="5">The sequence shown here is derived from an EMBL/GenBank/DDBJ whole genome shotgun (WGS) entry which is preliminary data.</text>
</comment>
<organism evidence="5 6">
    <name type="scientific">Rhodoplanes tepidamans</name>
    <name type="common">Rhodoplanes cryptolactis</name>
    <dbReference type="NCBI Taxonomy" id="200616"/>
    <lineage>
        <taxon>Bacteria</taxon>
        <taxon>Pseudomonadati</taxon>
        <taxon>Pseudomonadota</taxon>
        <taxon>Alphaproteobacteria</taxon>
        <taxon>Hyphomicrobiales</taxon>
        <taxon>Nitrobacteraceae</taxon>
        <taxon>Rhodoplanes</taxon>
    </lineage>
</organism>
<dbReference type="Pfam" id="PF00196">
    <property type="entry name" value="GerE"/>
    <property type="match status" value="1"/>
</dbReference>
<keyword evidence="6" id="KW-1185">Reference proteome</keyword>
<evidence type="ECO:0000259" key="4">
    <source>
        <dbReference type="SMART" id="SM00421"/>
    </source>
</evidence>
<evidence type="ECO:0000256" key="1">
    <source>
        <dbReference type="ARBA" id="ARBA00023015"/>
    </source>
</evidence>
<dbReference type="InterPro" id="IPR016032">
    <property type="entry name" value="Sig_transdc_resp-reg_C-effctor"/>
</dbReference>
<dbReference type="PANTHER" id="PTHR44688">
    <property type="entry name" value="DNA-BINDING TRANSCRIPTIONAL ACTIVATOR DEVR_DOSR"/>
    <property type="match status" value="1"/>
</dbReference>
<evidence type="ECO:0000256" key="2">
    <source>
        <dbReference type="ARBA" id="ARBA00023125"/>
    </source>
</evidence>
<evidence type="ECO:0000313" key="6">
    <source>
        <dbReference type="Proteomes" id="UP001165652"/>
    </source>
</evidence>
<protein>
    <submittedName>
        <fullName evidence="5">Helix-turn-helix transcriptional regulator</fullName>
    </submittedName>
</protein>
<evidence type="ECO:0000256" key="3">
    <source>
        <dbReference type="ARBA" id="ARBA00023163"/>
    </source>
</evidence>
<keyword evidence="1" id="KW-0805">Transcription regulation</keyword>
<dbReference type="RefSeq" id="WP_272777644.1">
    <property type="nucleotide sequence ID" value="NZ_JAQQLI010000020.1"/>
</dbReference>
<proteinExistence type="predicted"/>
<dbReference type="SMART" id="SM00421">
    <property type="entry name" value="HTH_LUXR"/>
    <property type="match status" value="1"/>
</dbReference>
<dbReference type="Gene3D" id="1.10.10.10">
    <property type="entry name" value="Winged helix-like DNA-binding domain superfamily/Winged helix DNA-binding domain"/>
    <property type="match status" value="1"/>
</dbReference>
<dbReference type="InterPro" id="IPR036388">
    <property type="entry name" value="WH-like_DNA-bd_sf"/>
</dbReference>
<feature type="domain" description="HTH luxR-type" evidence="4">
    <location>
        <begin position="346"/>
        <end position="403"/>
    </location>
</feature>
<dbReference type="InterPro" id="IPR000792">
    <property type="entry name" value="Tscrpt_reg_LuxR_C"/>
</dbReference>
<accession>A0ABT5JBH8</accession>
<dbReference type="Proteomes" id="UP001165652">
    <property type="component" value="Unassembled WGS sequence"/>
</dbReference>
<dbReference type="PANTHER" id="PTHR44688:SF16">
    <property type="entry name" value="DNA-BINDING TRANSCRIPTIONAL ACTIVATOR DEVR_DOSR"/>
    <property type="match status" value="1"/>
</dbReference>
<reference evidence="5" key="1">
    <citation type="journal article" date="2023" name="Microbiol Resour">
        <title>Genome Sequences of Rhodoplanes serenus and Two Thermotolerant Strains, Rhodoplanes tepidamans and 'Rhodoplanes cryptolactis,' Further Refine the Genus.</title>
        <authorList>
            <person name="Rayyan A.A."/>
            <person name="Kyndt J.A."/>
        </authorList>
    </citation>
    <scope>NUCLEOTIDE SEQUENCE</scope>
    <source>
        <strain evidence="5">DSM 9987</strain>
    </source>
</reference>
<dbReference type="SUPFAM" id="SSF46894">
    <property type="entry name" value="C-terminal effector domain of the bipartite response regulators"/>
    <property type="match status" value="1"/>
</dbReference>
<sequence length="411" mass="42594">MPRSHGSAAGPAEAPIIAGFAGPLDSGAAPPGRSDAALSDLIGDVYDAALDDGLWPGVLHKAAAFVGGCAASVYSKDSVHRTAEITHGVGIDDAFKRSYLDGYVKIDPTTPGFFFCGVGEVVNTPDILPYDEFLQSRFYAEWVAPQGLVDQVTTVLEKSATSYAVFSVFRHARDGLADEGARHRMRLLAPHVRRAVQIGRTVTLGRAEAATFADTLDSLVAATFLVDATGRIVHANRAGHAMVAEGTVMRAARGRLLAADGESDRLLQGTLAAAAAAAAAAAGDGGEGGASLPLPGPDDRHHVAHVLPLTAGARRRAGAGYAATAAVFVCRARIEPPAAPEAIARLYGLTPSELKVLLAVFEAGGVADLAATLGISETTAKTHLRRLFEKTGTRRQADLVKLVAGFAPPGR</sequence>
<reference evidence="5" key="2">
    <citation type="submission" date="2023-02" db="EMBL/GenBank/DDBJ databases">
        <authorList>
            <person name="Rayyan A."/>
            <person name="Meyer T."/>
            <person name="Kyndt J.A."/>
        </authorList>
    </citation>
    <scope>NUCLEOTIDE SEQUENCE</scope>
    <source>
        <strain evidence="5">DSM 9987</strain>
    </source>
</reference>